<feature type="coiled-coil region" evidence="9">
    <location>
        <begin position="749"/>
        <end position="776"/>
    </location>
</feature>
<keyword evidence="7" id="KW-0963">Cytoplasm</keyword>
<feature type="region of interest" description="Disordered" evidence="10">
    <location>
        <begin position="597"/>
        <end position="639"/>
    </location>
</feature>
<comment type="caution">
    <text evidence="12">The sequence shown here is derived from an EMBL/GenBank/DDBJ whole genome shotgun (WGS) entry which is preliminary data.</text>
</comment>
<dbReference type="Proteomes" id="UP000683360">
    <property type="component" value="Unassembled WGS sequence"/>
</dbReference>
<organism evidence="12 13">
    <name type="scientific">Mytilus edulis</name>
    <name type="common">Blue mussel</name>
    <dbReference type="NCBI Taxonomy" id="6550"/>
    <lineage>
        <taxon>Eukaryota</taxon>
        <taxon>Metazoa</taxon>
        <taxon>Spiralia</taxon>
        <taxon>Lophotrochozoa</taxon>
        <taxon>Mollusca</taxon>
        <taxon>Bivalvia</taxon>
        <taxon>Autobranchia</taxon>
        <taxon>Pteriomorphia</taxon>
        <taxon>Mytilida</taxon>
        <taxon>Mytiloidea</taxon>
        <taxon>Mytilidae</taxon>
        <taxon>Mytilinae</taxon>
        <taxon>Mytilus</taxon>
    </lineage>
</organism>
<dbReference type="Pfam" id="PF00225">
    <property type="entry name" value="Kinesin"/>
    <property type="match status" value="1"/>
</dbReference>
<reference evidence="12" key="1">
    <citation type="submission" date="2021-03" db="EMBL/GenBank/DDBJ databases">
        <authorList>
            <person name="Bekaert M."/>
        </authorList>
    </citation>
    <scope>NUCLEOTIDE SEQUENCE</scope>
</reference>
<dbReference type="PROSITE" id="PS50096">
    <property type="entry name" value="IQ"/>
    <property type="match status" value="1"/>
</dbReference>
<evidence type="ECO:0000256" key="7">
    <source>
        <dbReference type="ARBA" id="ARBA00023212"/>
    </source>
</evidence>
<feature type="coiled-coil region" evidence="9">
    <location>
        <begin position="413"/>
        <end position="440"/>
    </location>
</feature>
<keyword evidence="2" id="KW-0493">Microtubule</keyword>
<dbReference type="InterPro" id="IPR019821">
    <property type="entry name" value="Kinesin_motor_CS"/>
</dbReference>
<dbReference type="PRINTS" id="PR00380">
    <property type="entry name" value="KINESINHEAVY"/>
</dbReference>
<dbReference type="InterPro" id="IPR036961">
    <property type="entry name" value="Kinesin_motor_dom_sf"/>
</dbReference>
<dbReference type="InterPro" id="IPR001752">
    <property type="entry name" value="Kinesin_motor_dom"/>
</dbReference>
<dbReference type="PROSITE" id="PS50067">
    <property type="entry name" value="KINESIN_MOTOR_2"/>
    <property type="match status" value="1"/>
</dbReference>
<feature type="compositionally biased region" description="Basic and acidic residues" evidence="10">
    <location>
        <begin position="1014"/>
        <end position="1026"/>
    </location>
</feature>
<evidence type="ECO:0000256" key="10">
    <source>
        <dbReference type="SAM" id="MobiDB-lite"/>
    </source>
</evidence>
<feature type="region of interest" description="Disordered" evidence="10">
    <location>
        <begin position="1120"/>
        <end position="1263"/>
    </location>
</feature>
<feature type="coiled-coil region" evidence="9">
    <location>
        <begin position="807"/>
        <end position="850"/>
    </location>
</feature>
<evidence type="ECO:0000256" key="9">
    <source>
        <dbReference type="SAM" id="Coils"/>
    </source>
</evidence>
<evidence type="ECO:0000256" key="6">
    <source>
        <dbReference type="ARBA" id="ARBA00023175"/>
    </source>
</evidence>
<feature type="compositionally biased region" description="Basic and acidic residues" evidence="10">
    <location>
        <begin position="1036"/>
        <end position="1058"/>
    </location>
</feature>
<dbReference type="PROSITE" id="PS00411">
    <property type="entry name" value="KINESIN_MOTOR_1"/>
    <property type="match status" value="1"/>
</dbReference>
<feature type="region of interest" description="Disordered" evidence="10">
    <location>
        <begin position="315"/>
        <end position="344"/>
    </location>
</feature>
<dbReference type="PANTHER" id="PTHR47968:SF36">
    <property type="entry name" value="KINESIN HEAVY CHAIN ISOFORM X1"/>
    <property type="match status" value="1"/>
</dbReference>
<protein>
    <submittedName>
        <fullName evidence="12">KIF6_9</fullName>
    </submittedName>
</protein>
<evidence type="ECO:0000256" key="2">
    <source>
        <dbReference type="ARBA" id="ARBA00022701"/>
    </source>
</evidence>
<evidence type="ECO:0000256" key="5">
    <source>
        <dbReference type="ARBA" id="ARBA00023054"/>
    </source>
</evidence>
<keyword evidence="4 8" id="KW-0067">ATP-binding</keyword>
<feature type="compositionally biased region" description="Basic and acidic residues" evidence="10">
    <location>
        <begin position="1242"/>
        <end position="1260"/>
    </location>
</feature>
<keyword evidence="7" id="KW-0206">Cytoskeleton</keyword>
<keyword evidence="5 9" id="KW-0175">Coiled coil</keyword>
<keyword evidence="3 8" id="KW-0547">Nucleotide-binding</keyword>
<feature type="compositionally biased region" description="Basic and acidic residues" evidence="10">
    <location>
        <begin position="1157"/>
        <end position="1209"/>
    </location>
</feature>
<evidence type="ECO:0000259" key="11">
    <source>
        <dbReference type="PROSITE" id="PS50067"/>
    </source>
</evidence>
<dbReference type="SUPFAM" id="SSF52540">
    <property type="entry name" value="P-loop containing nucleoside triphosphate hydrolases"/>
    <property type="match status" value="1"/>
</dbReference>
<dbReference type="EMBL" id="CAJPWZ010001797">
    <property type="protein sequence ID" value="CAG2224098.1"/>
    <property type="molecule type" value="Genomic_DNA"/>
</dbReference>
<feature type="compositionally biased region" description="Low complexity" evidence="10">
    <location>
        <begin position="995"/>
        <end position="1012"/>
    </location>
</feature>
<dbReference type="InterPro" id="IPR027417">
    <property type="entry name" value="P-loop_NTPase"/>
</dbReference>
<comment type="similarity">
    <text evidence="8">Belongs to the TRAFAC class myosin-kinesin ATPase superfamily. Kinesin family.</text>
</comment>
<evidence type="ECO:0000256" key="4">
    <source>
        <dbReference type="ARBA" id="ARBA00022840"/>
    </source>
</evidence>
<evidence type="ECO:0000256" key="8">
    <source>
        <dbReference type="PROSITE-ProRule" id="PRU00283"/>
    </source>
</evidence>
<dbReference type="GO" id="GO:0005524">
    <property type="term" value="F:ATP binding"/>
    <property type="evidence" value="ECO:0007669"/>
    <property type="project" value="UniProtKB-UniRule"/>
</dbReference>
<dbReference type="PANTHER" id="PTHR47968">
    <property type="entry name" value="CENTROMERE PROTEIN E"/>
    <property type="match status" value="1"/>
</dbReference>
<dbReference type="GO" id="GO:0008017">
    <property type="term" value="F:microtubule binding"/>
    <property type="evidence" value="ECO:0007669"/>
    <property type="project" value="InterPro"/>
</dbReference>
<dbReference type="GO" id="GO:0007018">
    <property type="term" value="P:microtubule-based movement"/>
    <property type="evidence" value="ECO:0007669"/>
    <property type="project" value="InterPro"/>
</dbReference>
<dbReference type="InterPro" id="IPR027640">
    <property type="entry name" value="Kinesin-like_fam"/>
</dbReference>
<keyword evidence="6 8" id="KW-0505">Motor protein</keyword>
<gene>
    <name evidence="12" type="ORF">MEDL_37390</name>
</gene>
<dbReference type="GO" id="GO:0005874">
    <property type="term" value="C:microtubule"/>
    <property type="evidence" value="ECO:0007669"/>
    <property type="project" value="UniProtKB-KW"/>
</dbReference>
<feature type="region of interest" description="Disordered" evidence="10">
    <location>
        <begin position="978"/>
        <end position="1072"/>
    </location>
</feature>
<evidence type="ECO:0000256" key="3">
    <source>
        <dbReference type="ARBA" id="ARBA00022741"/>
    </source>
</evidence>
<name>A0A8S3SZJ5_MYTED</name>
<dbReference type="GO" id="GO:0003777">
    <property type="term" value="F:microtubule motor activity"/>
    <property type="evidence" value="ECO:0007669"/>
    <property type="project" value="InterPro"/>
</dbReference>
<feature type="coiled-coil region" evidence="9">
    <location>
        <begin position="664"/>
        <end position="703"/>
    </location>
</feature>
<sequence length="1342" mass="154467">MQKNDFTLTVDEGKMKPGYQQGDYYPEFEVSHDTLSLRVPELLRDYNNPKANNRTTVHHEFHFNYIFKNVATQEEVFDVAAKDIVAGFLDGFNGTIFAYGQTGTGKTFTVEGYGKQYEMRGLEPRSLSMIYKALEKRTDEEIDVHISYMEIYQEVGYDLLNPNYKQQNPNTPFPRVMTGKPNYILTPLSIYPKPRVHVLEGTGGVWVVRNLSVHKAPTEEIAQQLLQQGQLHRKVAATSVHDRSSRSHAVFTIQMTSKKPGSDTLLRSKLHLVDLAGSERVSKTGVQGHQLNEAKCINLSLHYLETVIIALQGESAPPSRQRPGSGGVKKSRYNLPNRPATAEGTRVGNISKHVPYRNSLLTMVLRDSLGGNCMTSMIATISLEYNNLGESISTCRFAGRVACIANSVSRNEQLDEKSLIKKLKKKVAELETELSCLRLAKEVGNAALDGMNTKLTDEDKIMCAEIIQGYLGGKVPDPITAGITNPQKFRECMKLLRGMIREGQDLNLEFSNNNKSIEYHKNDQNWRSTDNHLNKKNIRSITHNQSQTRRRAFEEKKVLTSNEDPEVDVLRVHPDTRIQQNQARKEVEIPITNAWTADTREAAQKPVRRKPRQPVRESTLSDEEDREENKPQDPVSRLTSLLEAHKRRSRKYQTPFEKKRVKEIKTLNSKVHQMQQEKLEKEEEIIEMKLNLATQELDMMEQEIKTNLDVTKDQVTDQHAYVQQLRSTEADPNLVEQEKLVEKQLRKRQAKFDKKLEFIDEKRQQLNEQSEHIMAEIGSAKPTIVDKFGKFRKHDGTLNTRQVYDLLRNEEKKHERAQTDLDREKYMVLSRQLEMKEEATRQKLQEFKEMLRMSKSAGYPDGLVLHNGDRNMNTAPAKGMFMHREPSRHASRHASKPVQIVEQKEENYPRSAQTRASDDTFVTAKSDFDRDEDDQEEYPKSAVTRVSGATFFTAKSNFDRPPSRASLRSFQSSIPDSDFYAKRKQEKDPTVRWESAFSRPPSSAASRQASVADFHSELKRNAEKEVQFLSPEYMTDDYKSSSRKSERRREISSDRENGFESEPEETMLPSNYVYGMSSGDKFDARKMGLASNTFDSALASMLDKSESNVYYDHEDYNDYARNTNPSFFGEAPSRKSRGTSRQRSDQIQAAYGVRQGRSRDRQSSRDSWLRQSSHSRERKSTSRDRKTKSRDRWRDKSMDSDYSDAEQKKPKPKTPNIKYRNWGPMARETSILDRLASTSIKTPEKKTRTPSKSKEDKSFDDMVVGHNMKMEYVPKKANHYTQSSKPQSAPVEPVNEVENAFQSKVQSHKERVAKIRKARRSAELIQRAWRNYIKKKNKKRRY</sequence>
<dbReference type="SMART" id="SM00129">
    <property type="entry name" value="KISc"/>
    <property type="match status" value="1"/>
</dbReference>
<evidence type="ECO:0000313" key="13">
    <source>
        <dbReference type="Proteomes" id="UP000683360"/>
    </source>
</evidence>
<proteinExistence type="inferred from homology"/>
<feature type="region of interest" description="Disordered" evidence="10">
    <location>
        <begin position="883"/>
        <end position="941"/>
    </location>
</feature>
<feature type="compositionally biased region" description="Basic and acidic residues" evidence="10">
    <location>
        <begin position="979"/>
        <end position="991"/>
    </location>
</feature>
<evidence type="ECO:0000256" key="1">
    <source>
        <dbReference type="ARBA" id="ARBA00004245"/>
    </source>
</evidence>
<feature type="domain" description="Kinesin motor" evidence="11">
    <location>
        <begin position="36"/>
        <end position="404"/>
    </location>
</feature>
<evidence type="ECO:0000313" key="12">
    <source>
        <dbReference type="EMBL" id="CAG2224097.1"/>
    </source>
</evidence>
<feature type="binding site" evidence="8">
    <location>
        <begin position="100"/>
        <end position="107"/>
    </location>
    <ligand>
        <name>ATP</name>
        <dbReference type="ChEBI" id="CHEBI:30616"/>
    </ligand>
</feature>
<dbReference type="OrthoDB" id="3176171at2759"/>
<dbReference type="Gene3D" id="3.40.850.10">
    <property type="entry name" value="Kinesin motor domain"/>
    <property type="match status" value="1"/>
</dbReference>
<keyword evidence="13" id="KW-1185">Reference proteome</keyword>
<dbReference type="EMBL" id="CAJPWZ010001797">
    <property type="protein sequence ID" value="CAG2224097.1"/>
    <property type="molecule type" value="Genomic_DNA"/>
</dbReference>
<comment type="subcellular location">
    <subcellularLocation>
        <location evidence="1">Cytoplasm</location>
        <location evidence="1">Cytoskeleton</location>
    </subcellularLocation>
</comment>
<accession>A0A8S3SZJ5</accession>